<dbReference type="Proteomes" id="UP000030765">
    <property type="component" value="Unassembled WGS sequence"/>
</dbReference>
<protein>
    <recommendedName>
        <fullName evidence="6">Osteopetrosis-associated transmembrane protein 1</fullName>
    </recommendedName>
</protein>
<reference evidence="3 5" key="1">
    <citation type="journal article" date="2014" name="BMC Genomics">
        <title>Genome sequence of Anopheles sinensis provides insight into genetics basis of mosquito competence for malaria parasites.</title>
        <authorList>
            <person name="Zhou D."/>
            <person name="Zhang D."/>
            <person name="Ding G."/>
            <person name="Shi L."/>
            <person name="Hou Q."/>
            <person name="Ye Y."/>
            <person name="Xu Y."/>
            <person name="Zhou H."/>
            <person name="Xiong C."/>
            <person name="Li S."/>
            <person name="Yu J."/>
            <person name="Hong S."/>
            <person name="Yu X."/>
            <person name="Zou P."/>
            <person name="Chen C."/>
            <person name="Chang X."/>
            <person name="Wang W."/>
            <person name="Lv Y."/>
            <person name="Sun Y."/>
            <person name="Ma L."/>
            <person name="Shen B."/>
            <person name="Zhu C."/>
        </authorList>
    </citation>
    <scope>NUCLEOTIDE SEQUENCE [LARGE SCALE GENOMIC DNA]</scope>
</reference>
<dbReference type="VEuPathDB" id="VectorBase:ASIC009469"/>
<name>A0A084VVB4_ANOSI</name>
<accession>A0A084VVB4</accession>
<proteinExistence type="predicted"/>
<evidence type="ECO:0000313" key="5">
    <source>
        <dbReference type="Proteomes" id="UP000030765"/>
    </source>
</evidence>
<dbReference type="Pfam" id="PF09777">
    <property type="entry name" value="OSTMP1"/>
    <property type="match status" value="1"/>
</dbReference>
<evidence type="ECO:0008006" key="6">
    <source>
        <dbReference type="Google" id="ProtNLM"/>
    </source>
</evidence>
<feature type="region of interest" description="Disordered" evidence="1">
    <location>
        <begin position="168"/>
        <end position="210"/>
    </location>
</feature>
<evidence type="ECO:0000256" key="2">
    <source>
        <dbReference type="SAM" id="Phobius"/>
    </source>
</evidence>
<keyword evidence="5" id="KW-1185">Reference proteome</keyword>
<keyword evidence="2" id="KW-1133">Transmembrane helix</keyword>
<dbReference type="EMBL" id="ATLV01017170">
    <property type="status" value="NOT_ANNOTATED_CDS"/>
    <property type="molecule type" value="Genomic_DNA"/>
</dbReference>
<evidence type="ECO:0000313" key="4">
    <source>
        <dbReference type="EnsemblMetazoa" id="ASIC009469-PA"/>
    </source>
</evidence>
<feature type="compositionally biased region" description="Polar residues" evidence="1">
    <location>
        <begin position="201"/>
        <end position="210"/>
    </location>
</feature>
<sequence length="261" mass="29246">MAAKALFQNVSKEAQCQKYLERNRLNVFGTVYSQMTDLWSTANCDACINAPNVTAEFMDLSNKFTTCLAVNQTDPCASCDDDYQRVQQYYGQMREPDRLCFDIEDRMNQSRRAWSVQYNCCKDKKHSTVAFFSIASVACAMPVAFYLAMHLVRLRADARRLTLTVDDGPRPVTAVPRRTEPIAELNDAEDDAGHTTDEDNNTGASGSGALNNLNQIEGDLVSFLDSERDQSINNLPVPEKVVVKRDLLCDEDDNDDEALLT</sequence>
<dbReference type="PANTHER" id="PTHR15644">
    <property type="entry name" value="OSTEOPETROSIS ASSOCIATED TRANSMEMBRANE PROTEIN 1"/>
    <property type="match status" value="1"/>
</dbReference>
<dbReference type="PANTHER" id="PTHR15644:SF2">
    <property type="entry name" value="OSTEOPETROSIS-ASSOCIATED TRANSMEMBRANE PROTEIN 1"/>
    <property type="match status" value="1"/>
</dbReference>
<dbReference type="InterPro" id="IPR019172">
    <property type="entry name" value="Osteopetrosis-assoc_TM_1"/>
</dbReference>
<reference evidence="4" key="2">
    <citation type="submission" date="2020-05" db="UniProtKB">
        <authorList>
            <consortium name="EnsemblMetazoa"/>
        </authorList>
    </citation>
    <scope>IDENTIFICATION</scope>
</reference>
<keyword evidence="2" id="KW-0472">Membrane</keyword>
<organism evidence="3">
    <name type="scientific">Anopheles sinensis</name>
    <name type="common">Mosquito</name>
    <dbReference type="NCBI Taxonomy" id="74873"/>
    <lineage>
        <taxon>Eukaryota</taxon>
        <taxon>Metazoa</taxon>
        <taxon>Ecdysozoa</taxon>
        <taxon>Arthropoda</taxon>
        <taxon>Hexapoda</taxon>
        <taxon>Insecta</taxon>
        <taxon>Pterygota</taxon>
        <taxon>Neoptera</taxon>
        <taxon>Endopterygota</taxon>
        <taxon>Diptera</taxon>
        <taxon>Nematocera</taxon>
        <taxon>Culicoidea</taxon>
        <taxon>Culicidae</taxon>
        <taxon>Anophelinae</taxon>
        <taxon>Anopheles</taxon>
    </lineage>
</organism>
<feature type="transmembrane region" description="Helical" evidence="2">
    <location>
        <begin position="129"/>
        <end position="152"/>
    </location>
</feature>
<dbReference type="EnsemblMetazoa" id="ASIC009469-RA">
    <property type="protein sequence ID" value="ASIC009469-PA"/>
    <property type="gene ID" value="ASIC009469"/>
</dbReference>
<keyword evidence="2" id="KW-0812">Transmembrane</keyword>
<dbReference type="STRING" id="74873.A0A084VVB4"/>
<gene>
    <name evidence="3" type="ORF">ZHAS_00009469</name>
</gene>
<dbReference type="EMBL" id="KE525157">
    <property type="protein sequence ID" value="KFB41908.1"/>
    <property type="molecule type" value="Genomic_DNA"/>
</dbReference>
<dbReference type="VEuPathDB" id="VectorBase:ASIS020373"/>
<evidence type="ECO:0000256" key="1">
    <source>
        <dbReference type="SAM" id="MobiDB-lite"/>
    </source>
</evidence>
<dbReference type="AlphaFoldDB" id="A0A084VVB4"/>
<evidence type="ECO:0000313" key="3">
    <source>
        <dbReference type="EMBL" id="KFB41908.1"/>
    </source>
</evidence>
<dbReference type="GO" id="GO:0005829">
    <property type="term" value="C:cytosol"/>
    <property type="evidence" value="ECO:0007669"/>
    <property type="project" value="TreeGrafter"/>
</dbReference>
<dbReference type="OrthoDB" id="8021850at2759"/>